<comment type="caution">
    <text evidence="2">The sequence shown here is derived from an EMBL/GenBank/DDBJ whole genome shotgun (WGS) entry which is preliminary data.</text>
</comment>
<feature type="transmembrane region" description="Helical" evidence="1">
    <location>
        <begin position="20"/>
        <end position="42"/>
    </location>
</feature>
<keyword evidence="1" id="KW-1133">Transmembrane helix</keyword>
<accession>A0A7J7GE20</accession>
<dbReference type="EMBL" id="JACBKZ010000012">
    <property type="protein sequence ID" value="KAF5937664.1"/>
    <property type="molecule type" value="Genomic_DNA"/>
</dbReference>
<feature type="transmembrane region" description="Helical" evidence="1">
    <location>
        <begin position="54"/>
        <end position="77"/>
    </location>
</feature>
<dbReference type="Proteomes" id="UP000593564">
    <property type="component" value="Unassembled WGS sequence"/>
</dbReference>
<name>A0A7J7GE20_CAMSI</name>
<evidence type="ECO:0000313" key="2">
    <source>
        <dbReference type="EMBL" id="KAF5937664.1"/>
    </source>
</evidence>
<gene>
    <name evidence="2" type="ORF">HYC85_025170</name>
</gene>
<evidence type="ECO:0000256" key="1">
    <source>
        <dbReference type="SAM" id="Phobius"/>
    </source>
</evidence>
<dbReference type="AlphaFoldDB" id="A0A7J7GE20"/>
<evidence type="ECO:0000313" key="3">
    <source>
        <dbReference type="Proteomes" id="UP000593564"/>
    </source>
</evidence>
<feature type="transmembrane region" description="Helical" evidence="1">
    <location>
        <begin position="165"/>
        <end position="188"/>
    </location>
</feature>
<reference evidence="3" key="1">
    <citation type="journal article" date="2020" name="Nat. Commun.">
        <title>Genome assembly of wild tea tree DASZ reveals pedigree and selection history of tea varieties.</title>
        <authorList>
            <person name="Zhang W."/>
            <person name="Zhang Y."/>
            <person name="Qiu H."/>
            <person name="Guo Y."/>
            <person name="Wan H."/>
            <person name="Zhang X."/>
            <person name="Scossa F."/>
            <person name="Alseekh S."/>
            <person name="Zhang Q."/>
            <person name="Wang P."/>
            <person name="Xu L."/>
            <person name="Schmidt M.H."/>
            <person name="Jia X."/>
            <person name="Li D."/>
            <person name="Zhu A."/>
            <person name="Guo F."/>
            <person name="Chen W."/>
            <person name="Ni D."/>
            <person name="Usadel B."/>
            <person name="Fernie A.R."/>
            <person name="Wen W."/>
        </authorList>
    </citation>
    <scope>NUCLEOTIDE SEQUENCE [LARGE SCALE GENOMIC DNA]</scope>
    <source>
        <strain evidence="3">cv. G240</strain>
    </source>
</reference>
<protein>
    <submittedName>
        <fullName evidence="2">Uncharacterized protein</fullName>
    </submittedName>
</protein>
<feature type="transmembrane region" description="Helical" evidence="1">
    <location>
        <begin position="123"/>
        <end position="145"/>
    </location>
</feature>
<sequence>MVLSSNHLSFFLPPSIMLHQVWPSLVFWNYLGFISSIGWLFFFLHMDVFSKTTVLVTLMAITTFLSWFILCVLHYKTFVFLQANPRVDRFFAGYERIGRILGSALLFFGNIGLYYYSEKSIACMLAFHFLAIHCLCAIFCIQPYTDFGLLEFLLGASLNQALNVFGIHFYFWLVLIVCIVIVSLRYWLESVQVEQIILLKESELGSNQTLTDQRRSSVFQSSPLKKLETLDAYGREAHHLLSVDGDGINRKLQRVMSS</sequence>
<keyword evidence="1" id="KW-0472">Membrane</keyword>
<organism evidence="2 3">
    <name type="scientific">Camellia sinensis</name>
    <name type="common">Tea plant</name>
    <name type="synonym">Thea sinensis</name>
    <dbReference type="NCBI Taxonomy" id="4442"/>
    <lineage>
        <taxon>Eukaryota</taxon>
        <taxon>Viridiplantae</taxon>
        <taxon>Streptophyta</taxon>
        <taxon>Embryophyta</taxon>
        <taxon>Tracheophyta</taxon>
        <taxon>Spermatophyta</taxon>
        <taxon>Magnoliopsida</taxon>
        <taxon>eudicotyledons</taxon>
        <taxon>Gunneridae</taxon>
        <taxon>Pentapetalae</taxon>
        <taxon>asterids</taxon>
        <taxon>Ericales</taxon>
        <taxon>Theaceae</taxon>
        <taxon>Camellia</taxon>
    </lineage>
</organism>
<keyword evidence="1" id="KW-0812">Transmembrane</keyword>
<reference evidence="2 3" key="2">
    <citation type="submission" date="2020-07" db="EMBL/GenBank/DDBJ databases">
        <title>Genome assembly of wild tea tree DASZ reveals pedigree and selection history of tea varieties.</title>
        <authorList>
            <person name="Zhang W."/>
        </authorList>
    </citation>
    <scope>NUCLEOTIDE SEQUENCE [LARGE SCALE GENOMIC DNA]</scope>
    <source>
        <strain evidence="3">cv. G240</strain>
        <tissue evidence="2">Leaf</tissue>
    </source>
</reference>
<feature type="transmembrane region" description="Helical" evidence="1">
    <location>
        <begin position="97"/>
        <end position="116"/>
    </location>
</feature>
<keyword evidence="3" id="KW-1185">Reference proteome</keyword>
<proteinExistence type="predicted"/>